<dbReference type="GO" id="GO:0046872">
    <property type="term" value="F:metal ion binding"/>
    <property type="evidence" value="ECO:0007669"/>
    <property type="project" value="UniProtKB-KW"/>
</dbReference>
<keyword evidence="2" id="KW-0349">Heme</keyword>
<keyword evidence="5 8" id="KW-1133">Transmembrane helix</keyword>
<evidence type="ECO:0000256" key="5">
    <source>
        <dbReference type="ARBA" id="ARBA00022989"/>
    </source>
</evidence>
<dbReference type="GO" id="GO:0009055">
    <property type="term" value="F:electron transfer activity"/>
    <property type="evidence" value="ECO:0007669"/>
    <property type="project" value="InterPro"/>
</dbReference>
<dbReference type="SUPFAM" id="SSF81343">
    <property type="entry name" value="Fumarate reductase respiratory complex transmembrane subunits"/>
    <property type="match status" value="1"/>
</dbReference>
<evidence type="ECO:0000256" key="7">
    <source>
        <dbReference type="ARBA" id="ARBA00023136"/>
    </source>
</evidence>
<dbReference type="PROSITE" id="PS01000">
    <property type="entry name" value="SDH_CYT_1"/>
    <property type="match status" value="1"/>
</dbReference>
<keyword evidence="6" id="KW-0408">Iron</keyword>
<comment type="subcellular location">
    <subcellularLocation>
        <location evidence="1">Membrane</location>
        <topology evidence="1">Multi-pass membrane protein</topology>
    </subcellularLocation>
</comment>
<gene>
    <name evidence="9" type="primary">C560</name>
</gene>
<evidence type="ECO:0000313" key="9">
    <source>
        <dbReference type="EMBL" id="ACO14787.1"/>
    </source>
</evidence>
<dbReference type="PANTHER" id="PTHR10978:SF5">
    <property type="entry name" value="SUCCINATE DEHYDROGENASE CYTOCHROME B560 SUBUNIT, MITOCHONDRIAL"/>
    <property type="match status" value="1"/>
</dbReference>
<reference evidence="9" key="1">
    <citation type="submission" date="2009-03" db="EMBL/GenBank/DDBJ databases">
        <title>Caligus clemensi ESTs and full-length cDNAs.</title>
        <authorList>
            <person name="Yasuike M."/>
            <person name="von Schalburg K."/>
            <person name="Cooper G."/>
            <person name="Leong J."/>
            <person name="Jones S.R.M."/>
            <person name="Koop B.F."/>
        </authorList>
    </citation>
    <scope>NUCLEOTIDE SEQUENCE</scope>
    <source>
        <tissue evidence="9">Whole</tissue>
    </source>
</reference>
<dbReference type="Pfam" id="PF01127">
    <property type="entry name" value="Sdh_cyt"/>
    <property type="match status" value="1"/>
</dbReference>
<dbReference type="InterPro" id="IPR000701">
    <property type="entry name" value="SuccDH_FuR_B_TM-su"/>
</dbReference>
<feature type="transmembrane region" description="Helical" evidence="8">
    <location>
        <begin position="82"/>
        <end position="100"/>
    </location>
</feature>
<dbReference type="Gene3D" id="1.20.1300.10">
    <property type="entry name" value="Fumarate reductase/succinate dehydrogenase, transmembrane subunit"/>
    <property type="match status" value="1"/>
</dbReference>
<keyword evidence="7 8" id="KW-0472">Membrane</keyword>
<accession>C1C0I4</accession>
<dbReference type="GO" id="GO:0016020">
    <property type="term" value="C:membrane"/>
    <property type="evidence" value="ECO:0007669"/>
    <property type="project" value="UniProtKB-SubCell"/>
</dbReference>
<organism evidence="9">
    <name type="scientific">Caligus clemensi</name>
    <name type="common">Sea louse</name>
    <dbReference type="NCBI Taxonomy" id="344056"/>
    <lineage>
        <taxon>Eukaryota</taxon>
        <taxon>Metazoa</taxon>
        <taxon>Ecdysozoa</taxon>
        <taxon>Arthropoda</taxon>
        <taxon>Crustacea</taxon>
        <taxon>Multicrustacea</taxon>
        <taxon>Hexanauplia</taxon>
        <taxon>Copepoda</taxon>
        <taxon>Siphonostomatoida</taxon>
        <taxon>Caligidae</taxon>
        <taxon>Caligus</taxon>
    </lineage>
</organism>
<keyword evidence="3 8" id="KW-0812">Transmembrane</keyword>
<dbReference type="GO" id="GO:0006121">
    <property type="term" value="P:mitochondrial electron transport, succinate to ubiquinone"/>
    <property type="evidence" value="ECO:0007669"/>
    <property type="project" value="TreeGrafter"/>
</dbReference>
<feature type="transmembrane region" description="Helical" evidence="8">
    <location>
        <begin position="112"/>
        <end position="131"/>
    </location>
</feature>
<feature type="transmembrane region" description="Helical" evidence="8">
    <location>
        <begin position="152"/>
        <end position="172"/>
    </location>
</feature>
<dbReference type="EMBL" id="BT080363">
    <property type="protein sequence ID" value="ACO14787.1"/>
    <property type="molecule type" value="mRNA"/>
</dbReference>
<keyword evidence="4" id="KW-0479">Metal-binding</keyword>
<dbReference type="InterPro" id="IPR034804">
    <property type="entry name" value="SQR/QFR_C/D"/>
</dbReference>
<dbReference type="GO" id="GO:0005739">
    <property type="term" value="C:mitochondrion"/>
    <property type="evidence" value="ECO:0007669"/>
    <property type="project" value="GOC"/>
</dbReference>
<dbReference type="GO" id="GO:0006099">
    <property type="term" value="P:tricarboxylic acid cycle"/>
    <property type="evidence" value="ECO:0007669"/>
    <property type="project" value="InterPro"/>
</dbReference>
<sequence length="173" mass="19010">MASFLASRICRGVFLSGRLTGNGIPALGLRSVSMKSVSPEAVAPKESFWDKNKRLNRPMSPHLTIYKPQLTSMLSISHRISGMYLTAILYSGGFLPFVLPSNFPTFIQSIEIAPLLVTAGKFAIAFPFAIHTYNGLRHLLWDMGYGFKISEVYSSGAMVLAFSLITAIILTFL</sequence>
<dbReference type="PROSITE" id="PS01001">
    <property type="entry name" value="SDH_CYT_2"/>
    <property type="match status" value="1"/>
</dbReference>
<evidence type="ECO:0000256" key="4">
    <source>
        <dbReference type="ARBA" id="ARBA00022723"/>
    </source>
</evidence>
<evidence type="ECO:0000256" key="1">
    <source>
        <dbReference type="ARBA" id="ARBA00004141"/>
    </source>
</evidence>
<dbReference type="NCBIfam" id="TIGR02970">
    <property type="entry name" value="succ_dehyd_cytB"/>
    <property type="match status" value="1"/>
</dbReference>
<dbReference type="AlphaFoldDB" id="C1C0I4"/>
<evidence type="ECO:0000256" key="6">
    <source>
        <dbReference type="ARBA" id="ARBA00023004"/>
    </source>
</evidence>
<name>C1C0I4_CALCM</name>
<dbReference type="CDD" id="cd03499">
    <property type="entry name" value="SQR_TypeC_SdhC"/>
    <property type="match status" value="1"/>
</dbReference>
<protein>
    <submittedName>
        <fullName evidence="9">Succinate dehydrogenase cytochrome b560 subunit, mitochondrial</fullName>
    </submittedName>
</protein>
<dbReference type="InterPro" id="IPR014314">
    <property type="entry name" value="Succ_DH_cytb556"/>
</dbReference>
<evidence type="ECO:0000256" key="2">
    <source>
        <dbReference type="ARBA" id="ARBA00022617"/>
    </source>
</evidence>
<proteinExistence type="evidence at transcript level"/>
<evidence type="ECO:0000256" key="3">
    <source>
        <dbReference type="ARBA" id="ARBA00022692"/>
    </source>
</evidence>
<evidence type="ECO:0000256" key="8">
    <source>
        <dbReference type="SAM" id="Phobius"/>
    </source>
</evidence>
<dbReference type="PANTHER" id="PTHR10978">
    <property type="entry name" value="SUCCINATE DEHYDROGENASE CYTOCHROME B560 SUBUNIT"/>
    <property type="match status" value="1"/>
</dbReference>
<dbReference type="InterPro" id="IPR018495">
    <property type="entry name" value="Succ_DH_cyt_bsu_CS"/>
</dbReference>